<dbReference type="EMBL" id="BAABWH010000010">
    <property type="protein sequence ID" value="GAA6146805.1"/>
    <property type="molecule type" value="Genomic_DNA"/>
</dbReference>
<dbReference type="RefSeq" id="WP_353296016.1">
    <property type="nucleotide sequence ID" value="NZ_BAABWH010000010.1"/>
</dbReference>
<protein>
    <submittedName>
        <fullName evidence="1">Uncharacterized protein</fullName>
    </submittedName>
</protein>
<name>A0ABQ0A3E9_9GAMM</name>
<accession>A0ABQ0A3E9</accession>
<keyword evidence="2" id="KW-1185">Reference proteome</keyword>
<organism evidence="1 2">
    <name type="scientific">Thalassolituus maritimus</name>
    <dbReference type="NCBI Taxonomy" id="484498"/>
    <lineage>
        <taxon>Bacteria</taxon>
        <taxon>Pseudomonadati</taxon>
        <taxon>Pseudomonadota</taxon>
        <taxon>Gammaproteobacteria</taxon>
        <taxon>Oceanospirillales</taxon>
        <taxon>Oceanospirillaceae</taxon>
        <taxon>Thalassolituus</taxon>
    </lineage>
</organism>
<evidence type="ECO:0000313" key="2">
    <source>
        <dbReference type="Proteomes" id="UP001481413"/>
    </source>
</evidence>
<gene>
    <name evidence="1" type="ORF">NBRC116585_29240</name>
</gene>
<sequence length="104" mass="11952">MTSGIVKAFSNVFFEALLIEQHRLTAVQALSIRLMKVLNPLIEQLAFSDEVTRLLQLERSARIIRDQKKDTVFSTTNQLTKDKDRFGDFITHPLIVQHYMNSCG</sequence>
<reference evidence="1 2" key="1">
    <citation type="submission" date="2024-04" db="EMBL/GenBank/DDBJ databases">
        <title>Draft genome sequence of Thalassolituus maritimus NBRC 116585.</title>
        <authorList>
            <person name="Miyakawa T."/>
            <person name="Kusuya Y."/>
            <person name="Miura T."/>
        </authorList>
    </citation>
    <scope>NUCLEOTIDE SEQUENCE [LARGE SCALE GENOMIC DNA]</scope>
    <source>
        <strain evidence="1 2">5NW40-0001</strain>
    </source>
</reference>
<comment type="caution">
    <text evidence="1">The sequence shown here is derived from an EMBL/GenBank/DDBJ whole genome shotgun (WGS) entry which is preliminary data.</text>
</comment>
<dbReference type="Proteomes" id="UP001481413">
    <property type="component" value="Unassembled WGS sequence"/>
</dbReference>
<proteinExistence type="predicted"/>
<evidence type="ECO:0000313" key="1">
    <source>
        <dbReference type="EMBL" id="GAA6146805.1"/>
    </source>
</evidence>